<dbReference type="HOGENOM" id="CLU_2396323_0_0_4"/>
<reference evidence="1 2" key="1">
    <citation type="journal article" date="2007" name="J. Bacteriol.">
        <title>Whole-genome analysis of the methyl tert-butyl ether-degrading beta-proteobacterium Methylibium petroleiphilum PM1.</title>
        <authorList>
            <person name="Kane S.R."/>
            <person name="Chakicherla A.Y."/>
            <person name="Chain P.S.G."/>
            <person name="Schmidt R."/>
            <person name="Shin M.W."/>
            <person name="Legler T.C."/>
            <person name="Scow K.M."/>
            <person name="Larimer F.W."/>
            <person name="Lucas S.M."/>
            <person name="Richardson P.M."/>
            <person name="Hristova K.R."/>
        </authorList>
    </citation>
    <scope>NUCLEOTIDE SEQUENCE [LARGE SCALE GENOMIC DNA]</scope>
    <source>
        <strain evidence="2">ATCC BAA-1232 / LMG 22953 / PM1</strain>
    </source>
</reference>
<dbReference type="STRING" id="420662.Mpe_A1131"/>
<proteinExistence type="predicted"/>
<evidence type="ECO:0008006" key="3">
    <source>
        <dbReference type="Google" id="ProtNLM"/>
    </source>
</evidence>
<sequence>MPRSYSFQAPPSRQSLPSRCLESKNCVMKKLSRWIATASFLAVSLVACGQNAVFVDREVREHVEADAAARAAKASTPIATDDARLDPLTASGS</sequence>
<name>A2SEV3_METPP</name>
<keyword evidence="2" id="KW-1185">Reference proteome</keyword>
<dbReference type="AlphaFoldDB" id="A2SEV3"/>
<accession>A2SEV3</accession>
<organism evidence="1 2">
    <name type="scientific">Methylibium petroleiphilum (strain ATCC BAA-1232 / LMG 22953 / PM1)</name>
    <dbReference type="NCBI Taxonomy" id="420662"/>
    <lineage>
        <taxon>Bacteria</taxon>
        <taxon>Pseudomonadati</taxon>
        <taxon>Pseudomonadota</taxon>
        <taxon>Betaproteobacteria</taxon>
        <taxon>Burkholderiales</taxon>
        <taxon>Sphaerotilaceae</taxon>
        <taxon>Methylibium</taxon>
    </lineage>
</organism>
<gene>
    <name evidence="1" type="ordered locus">Mpe_A1131</name>
</gene>
<evidence type="ECO:0000313" key="2">
    <source>
        <dbReference type="Proteomes" id="UP000000366"/>
    </source>
</evidence>
<dbReference type="EMBL" id="CP000555">
    <property type="protein sequence ID" value="ABM94092.1"/>
    <property type="molecule type" value="Genomic_DNA"/>
</dbReference>
<protein>
    <recommendedName>
        <fullName evidence="3">Lipoprotein</fullName>
    </recommendedName>
</protein>
<dbReference type="KEGG" id="mpt:Mpe_A1131"/>
<evidence type="ECO:0000313" key="1">
    <source>
        <dbReference type="EMBL" id="ABM94092.1"/>
    </source>
</evidence>
<dbReference type="Proteomes" id="UP000000366">
    <property type="component" value="Chromosome"/>
</dbReference>